<dbReference type="Proteomes" id="UP000810207">
    <property type="component" value="Unassembled WGS sequence"/>
</dbReference>
<proteinExistence type="predicted"/>
<evidence type="ECO:0000313" key="1">
    <source>
        <dbReference type="EMBL" id="MBP2249338.1"/>
    </source>
</evidence>
<dbReference type="RefSeq" id="WP_211085526.1">
    <property type="nucleotide sequence ID" value="NZ_CBCSLC010000057.1"/>
</dbReference>
<comment type="caution">
    <text evidence="1">The sequence shown here is derived from an EMBL/GenBank/DDBJ whole genome shotgun (WGS) entry which is preliminary data.</text>
</comment>
<dbReference type="EMBL" id="JAGIKV010000036">
    <property type="protein sequence ID" value="MBP2249338.1"/>
    <property type="molecule type" value="Genomic_DNA"/>
</dbReference>
<gene>
    <name evidence="1" type="ORF">J2Z28_006033</name>
</gene>
<evidence type="ECO:0000313" key="2">
    <source>
        <dbReference type="Proteomes" id="UP000810207"/>
    </source>
</evidence>
<reference evidence="1 2" key="1">
    <citation type="submission" date="2021-03" db="EMBL/GenBank/DDBJ databases">
        <title>Genomic Encyclopedia of Type Strains, Phase IV (KMG-IV): sequencing the most valuable type-strain genomes for metagenomic binning, comparative biology and taxonomic classification.</title>
        <authorList>
            <person name="Goeker M."/>
        </authorList>
    </citation>
    <scope>NUCLEOTIDE SEQUENCE [LARGE SCALE GENOMIC DNA]</scope>
    <source>
        <strain evidence="1 2">DSM 21292</strain>
    </source>
</reference>
<accession>A0ABS4S2I4</accession>
<protein>
    <submittedName>
        <fullName evidence="1">Uncharacterized protein</fullName>
    </submittedName>
</protein>
<dbReference type="InterPro" id="IPR032710">
    <property type="entry name" value="NTF2-like_dom_sf"/>
</dbReference>
<dbReference type="SUPFAM" id="SSF54427">
    <property type="entry name" value="NTF2-like"/>
    <property type="match status" value="1"/>
</dbReference>
<organism evidence="1 2">
    <name type="scientific">Paenibacillus xylanexedens</name>
    <dbReference type="NCBI Taxonomy" id="528191"/>
    <lineage>
        <taxon>Bacteria</taxon>
        <taxon>Bacillati</taxon>
        <taxon>Bacillota</taxon>
        <taxon>Bacilli</taxon>
        <taxon>Bacillales</taxon>
        <taxon>Paenibacillaceae</taxon>
        <taxon>Paenibacillus</taxon>
    </lineage>
</organism>
<sequence length="200" mass="24090">MYVTYIHNNQVINDQHEVVFRIIKENNQWKILQDRYLSSNTALPEDIDKSVNIVKENFNDEQQRVLSDLKTYYRAYNQKDFDLTYKYTSPFDIERINANAVDEWRTWEHITRASFEYGDTTYHMSNERVVFLGEKQAVVHATMQWSSVSEKIEQHSSEYNALIYLDYANGHWNYSDEFNIDANYEETNREFPEMFFPELE</sequence>
<name>A0ABS4S2I4_PAEXY</name>
<keyword evidence="2" id="KW-1185">Reference proteome</keyword>